<dbReference type="InterPro" id="IPR002048">
    <property type="entry name" value="EF_hand_dom"/>
</dbReference>
<keyword evidence="1" id="KW-0677">Repeat</keyword>
<dbReference type="GeneID" id="108037566"/>
<feature type="domain" description="EF-hand" evidence="3">
    <location>
        <begin position="59"/>
        <end position="94"/>
    </location>
</feature>
<reference evidence="6" key="2">
    <citation type="submission" date="2025-04" db="UniProtKB">
        <authorList>
            <consortium name="RefSeq"/>
        </authorList>
    </citation>
    <scope>IDENTIFICATION</scope>
</reference>
<dbReference type="AlphaFoldDB" id="A0A6P4E374"/>
<proteinExistence type="predicted"/>
<name>A0A6P4E374_DRORH</name>
<evidence type="ECO:0000256" key="2">
    <source>
        <dbReference type="ARBA" id="ARBA00022837"/>
    </source>
</evidence>
<gene>
    <name evidence="6" type="primary">LOC108037566</name>
    <name evidence="4" type="synonym">108037566</name>
</gene>
<evidence type="ECO:0000259" key="3">
    <source>
        <dbReference type="PROSITE" id="PS50222"/>
    </source>
</evidence>
<dbReference type="PANTHER" id="PTHR23048:SF0">
    <property type="entry name" value="CALMODULIN LIKE 3"/>
    <property type="match status" value="1"/>
</dbReference>
<dbReference type="PROSITE" id="PS50222">
    <property type="entry name" value="EF_HAND_2"/>
    <property type="match status" value="3"/>
</dbReference>
<dbReference type="EnsemblMetazoa" id="XM_017114169.1">
    <property type="protein sequence ID" value="XP_016969658.1"/>
    <property type="gene ID" value="LOC108037566"/>
</dbReference>
<dbReference type="Pfam" id="PF14658">
    <property type="entry name" value="EF-hand_9"/>
    <property type="match status" value="1"/>
</dbReference>
<evidence type="ECO:0000313" key="5">
    <source>
        <dbReference type="Proteomes" id="UP001652680"/>
    </source>
</evidence>
<dbReference type="CDD" id="cd00051">
    <property type="entry name" value="EFh"/>
    <property type="match status" value="2"/>
</dbReference>
<dbReference type="InterPro" id="IPR011992">
    <property type="entry name" value="EF-hand-dom_pair"/>
</dbReference>
<dbReference type="GO" id="GO:0005509">
    <property type="term" value="F:calcium ion binding"/>
    <property type="evidence" value="ECO:0007669"/>
    <property type="project" value="InterPro"/>
</dbReference>
<accession>A0A6P4E374</accession>
<evidence type="ECO:0000256" key="1">
    <source>
        <dbReference type="ARBA" id="ARBA00022737"/>
    </source>
</evidence>
<dbReference type="SUPFAM" id="SSF47473">
    <property type="entry name" value="EF-hand"/>
    <property type="match status" value="1"/>
</dbReference>
<keyword evidence="2" id="KW-0106">Calcium</keyword>
<dbReference type="SMART" id="SM00054">
    <property type="entry name" value="EFh"/>
    <property type="match status" value="3"/>
</dbReference>
<feature type="domain" description="EF-hand" evidence="3">
    <location>
        <begin position="132"/>
        <end position="164"/>
    </location>
</feature>
<dbReference type="InterPro" id="IPR050230">
    <property type="entry name" value="CALM/Myosin/TropC-like"/>
</dbReference>
<dbReference type="InterPro" id="IPR018247">
    <property type="entry name" value="EF_Hand_1_Ca_BS"/>
</dbReference>
<dbReference type="OrthoDB" id="26525at2759"/>
<dbReference type="InterPro" id="IPR039508">
    <property type="entry name" value="KASH5_EF-hand-like_dom"/>
</dbReference>
<dbReference type="Proteomes" id="UP001652680">
    <property type="component" value="Unassembled WGS sequence"/>
</dbReference>
<dbReference type="PROSITE" id="PS00018">
    <property type="entry name" value="EF_HAND_1"/>
    <property type="match status" value="1"/>
</dbReference>
<dbReference type="GO" id="GO:0016460">
    <property type="term" value="C:myosin II complex"/>
    <property type="evidence" value="ECO:0007669"/>
    <property type="project" value="TreeGrafter"/>
</dbReference>
<sequence length="164" mass="19077">MDFDFLTPPPEERIIRTHNLSEDQVKDLEMAFSLFDDQDHKVIPIMQLRDLMRTVAYNPSDAELQDIYADIDTDGSGELYLSDFLYIMSLRYENMTTEDEVIAAFRFFDKNGTGVISESEFRHIMKNLGEQMSDDEVEEIIRDADSDNEGNIDYVRFVNMMSTT</sequence>
<dbReference type="PANTHER" id="PTHR23048">
    <property type="entry name" value="MYOSIN LIGHT CHAIN 1, 3"/>
    <property type="match status" value="1"/>
</dbReference>
<dbReference type="RefSeq" id="XP_016969658.1">
    <property type="nucleotide sequence ID" value="XM_017114169.1"/>
</dbReference>
<evidence type="ECO:0000313" key="6">
    <source>
        <dbReference type="RefSeq" id="XP_016969658.1"/>
    </source>
</evidence>
<dbReference type="Gene3D" id="1.10.238.10">
    <property type="entry name" value="EF-hand"/>
    <property type="match status" value="2"/>
</dbReference>
<reference evidence="4" key="3">
    <citation type="submission" date="2025-05" db="UniProtKB">
        <authorList>
            <consortium name="EnsemblMetazoa"/>
        </authorList>
    </citation>
    <scope>IDENTIFICATION</scope>
</reference>
<dbReference type="Pfam" id="PF13499">
    <property type="entry name" value="EF-hand_7"/>
    <property type="match status" value="1"/>
</dbReference>
<dbReference type="FunFam" id="1.10.238.10:FF:000003">
    <property type="entry name" value="Calmodulin A"/>
    <property type="match status" value="1"/>
</dbReference>
<feature type="domain" description="EF-hand" evidence="3">
    <location>
        <begin position="96"/>
        <end position="131"/>
    </location>
</feature>
<reference evidence="5" key="1">
    <citation type="journal article" date="2021" name="Elife">
        <title>Highly contiguous assemblies of 101 drosophilid genomes.</title>
        <authorList>
            <person name="Kim B.Y."/>
            <person name="Wang J.R."/>
            <person name="Miller D.E."/>
            <person name="Barmina O."/>
            <person name="Delaney E."/>
            <person name="Thompson A."/>
            <person name="Comeault A.A."/>
            <person name="Peede D."/>
            <person name="D'Agostino E.R."/>
            <person name="Pelaez J."/>
            <person name="Aguilar J.M."/>
            <person name="Haji D."/>
            <person name="Matsunaga T."/>
            <person name="Armstrong E.E."/>
            <person name="Zych M."/>
            <person name="Ogawa Y."/>
            <person name="Stamenkovic-Radak M."/>
            <person name="Jelic M."/>
            <person name="Veselinovic M.S."/>
            <person name="Tanaskovic M."/>
            <person name="Eric P."/>
            <person name="Gao J.J."/>
            <person name="Katoh T.K."/>
            <person name="Toda M.J."/>
            <person name="Watabe H."/>
            <person name="Watada M."/>
            <person name="Davis J.S."/>
            <person name="Moyle L.C."/>
            <person name="Manoli G."/>
            <person name="Bertolini E."/>
            <person name="Kostal V."/>
            <person name="Hawley R.S."/>
            <person name="Takahashi A."/>
            <person name="Jones C.D."/>
            <person name="Price D.K."/>
            <person name="Whiteman N."/>
            <person name="Kopp A."/>
            <person name="Matute D.R."/>
            <person name="Petrov D.A."/>
        </authorList>
    </citation>
    <scope>NUCLEOTIDE SEQUENCE [LARGE SCALE GENOMIC DNA]</scope>
</reference>
<keyword evidence="5" id="KW-1185">Reference proteome</keyword>
<protein>
    <submittedName>
        <fullName evidence="6">Calmodulin</fullName>
    </submittedName>
</protein>
<evidence type="ECO:0000313" key="4">
    <source>
        <dbReference type="EnsemblMetazoa" id="XP_016969658.1"/>
    </source>
</evidence>
<organism evidence="6">
    <name type="scientific">Drosophila rhopaloa</name>
    <name type="common">Fruit fly</name>
    <dbReference type="NCBI Taxonomy" id="1041015"/>
    <lineage>
        <taxon>Eukaryota</taxon>
        <taxon>Metazoa</taxon>
        <taxon>Ecdysozoa</taxon>
        <taxon>Arthropoda</taxon>
        <taxon>Hexapoda</taxon>
        <taxon>Insecta</taxon>
        <taxon>Pterygota</taxon>
        <taxon>Neoptera</taxon>
        <taxon>Endopterygota</taxon>
        <taxon>Diptera</taxon>
        <taxon>Brachycera</taxon>
        <taxon>Muscomorpha</taxon>
        <taxon>Ephydroidea</taxon>
        <taxon>Drosophilidae</taxon>
        <taxon>Drosophila</taxon>
        <taxon>Sophophora</taxon>
    </lineage>
</organism>